<dbReference type="EMBL" id="MPVP01000694">
    <property type="protein sequence ID" value="OMC92953.1"/>
    <property type="molecule type" value="Genomic_DNA"/>
</dbReference>
<protein>
    <recommendedName>
        <fullName evidence="3">YolD-like family protein</fullName>
    </recommendedName>
</protein>
<name>A0ABX3GBZ8_9BACL</name>
<keyword evidence="2" id="KW-1185">Reference proteome</keyword>
<proteinExistence type="predicted"/>
<dbReference type="Pfam" id="PF08863">
    <property type="entry name" value="YolD"/>
    <property type="match status" value="1"/>
</dbReference>
<gene>
    <name evidence="1" type="ORF">BSO21_34230</name>
</gene>
<evidence type="ECO:0000313" key="1">
    <source>
        <dbReference type="EMBL" id="OMC92953.1"/>
    </source>
</evidence>
<dbReference type="Proteomes" id="UP000187158">
    <property type="component" value="Unassembled WGS sequence"/>
</dbReference>
<comment type="caution">
    <text evidence="1">The sequence shown here is derived from an EMBL/GenBank/DDBJ whole genome shotgun (WGS) entry which is preliminary data.</text>
</comment>
<organism evidence="1 2">
    <name type="scientific">Paenibacillus odorifer</name>
    <dbReference type="NCBI Taxonomy" id="189426"/>
    <lineage>
        <taxon>Bacteria</taxon>
        <taxon>Bacillati</taxon>
        <taxon>Bacillota</taxon>
        <taxon>Bacilli</taxon>
        <taxon>Bacillales</taxon>
        <taxon>Paenibacillaceae</taxon>
        <taxon>Paenibacillus</taxon>
    </lineage>
</organism>
<evidence type="ECO:0000313" key="2">
    <source>
        <dbReference type="Proteomes" id="UP000187158"/>
    </source>
</evidence>
<evidence type="ECO:0008006" key="3">
    <source>
        <dbReference type="Google" id="ProtNLM"/>
    </source>
</evidence>
<reference evidence="1 2" key="1">
    <citation type="submission" date="2016-11" db="EMBL/GenBank/DDBJ databases">
        <title>Paenibacillus species isolates.</title>
        <authorList>
            <person name="Beno S.M."/>
        </authorList>
    </citation>
    <scope>NUCLEOTIDE SEQUENCE [LARGE SCALE GENOMIC DNA]</scope>
    <source>
        <strain evidence="1 2">FSL H7-0433</strain>
    </source>
</reference>
<dbReference type="RefSeq" id="WP_076221092.1">
    <property type="nucleotide sequence ID" value="NZ_MPVP01000694.1"/>
</dbReference>
<dbReference type="InterPro" id="IPR014962">
    <property type="entry name" value="YolD"/>
</dbReference>
<accession>A0ABX3GBZ8</accession>
<sequence>MKSQQRKKLEGNGLWEGSRMIMPEHKNRILDDSLKEEVRSKPDLDPQALAEISQVLAQSLEDCSPITITLFGEYEERSIHGIVMRVDQHLRQIKFRYGEDWDLIKIEDIIGASS</sequence>